<proteinExistence type="predicted"/>
<reference evidence="1 2" key="1">
    <citation type="journal article" date="2023" name="Hortic Res">
        <title>Pangenome of water caltrop reveals structural variations and asymmetric subgenome divergence after allopolyploidization.</title>
        <authorList>
            <person name="Zhang X."/>
            <person name="Chen Y."/>
            <person name="Wang L."/>
            <person name="Yuan Y."/>
            <person name="Fang M."/>
            <person name="Shi L."/>
            <person name="Lu R."/>
            <person name="Comes H.P."/>
            <person name="Ma Y."/>
            <person name="Chen Y."/>
            <person name="Huang G."/>
            <person name="Zhou Y."/>
            <person name="Zheng Z."/>
            <person name="Qiu Y."/>
        </authorList>
    </citation>
    <scope>NUCLEOTIDE SEQUENCE [LARGE SCALE GENOMIC DNA]</scope>
    <source>
        <strain evidence="1">F231</strain>
    </source>
</reference>
<gene>
    <name evidence="1" type="ORF">SAY86_031890</name>
</gene>
<sequence>MTKGLRMQMECFHLELLVFKVEISGSCDEDISNHNLNLKQGNSVNWMKKLPSIPKNGLRFRHAIETELKLIDSIVDITLA</sequence>
<dbReference type="AlphaFoldDB" id="A0AAN7R6F9"/>
<accession>A0AAN7R6F9</accession>
<dbReference type="EMBL" id="JAXQNO010000009">
    <property type="protein sequence ID" value="KAK4791477.1"/>
    <property type="molecule type" value="Genomic_DNA"/>
</dbReference>
<organism evidence="1 2">
    <name type="scientific">Trapa natans</name>
    <name type="common">Water chestnut</name>
    <dbReference type="NCBI Taxonomy" id="22666"/>
    <lineage>
        <taxon>Eukaryota</taxon>
        <taxon>Viridiplantae</taxon>
        <taxon>Streptophyta</taxon>
        <taxon>Embryophyta</taxon>
        <taxon>Tracheophyta</taxon>
        <taxon>Spermatophyta</taxon>
        <taxon>Magnoliopsida</taxon>
        <taxon>eudicotyledons</taxon>
        <taxon>Gunneridae</taxon>
        <taxon>Pentapetalae</taxon>
        <taxon>rosids</taxon>
        <taxon>malvids</taxon>
        <taxon>Myrtales</taxon>
        <taxon>Lythraceae</taxon>
        <taxon>Trapa</taxon>
    </lineage>
</organism>
<comment type="caution">
    <text evidence="1">The sequence shown here is derived from an EMBL/GenBank/DDBJ whole genome shotgun (WGS) entry which is preliminary data.</text>
</comment>
<name>A0AAN7R6F9_TRANT</name>
<evidence type="ECO:0000313" key="1">
    <source>
        <dbReference type="EMBL" id="KAK4791477.1"/>
    </source>
</evidence>
<dbReference type="Proteomes" id="UP001346149">
    <property type="component" value="Unassembled WGS sequence"/>
</dbReference>
<keyword evidence="2" id="KW-1185">Reference proteome</keyword>
<protein>
    <submittedName>
        <fullName evidence="1">Uncharacterized protein</fullName>
    </submittedName>
</protein>
<evidence type="ECO:0000313" key="2">
    <source>
        <dbReference type="Proteomes" id="UP001346149"/>
    </source>
</evidence>